<organism evidence="9">
    <name type="scientific">Hypocrea jecorina (strain QM6a)</name>
    <name type="common">Trichoderma reesei</name>
    <dbReference type="NCBI Taxonomy" id="431241"/>
    <lineage>
        <taxon>Eukaryota</taxon>
        <taxon>Fungi</taxon>
        <taxon>Dikarya</taxon>
        <taxon>Ascomycota</taxon>
        <taxon>Pezizomycotina</taxon>
        <taxon>Sordariomycetes</taxon>
        <taxon>Hypocreomycetidae</taxon>
        <taxon>Hypocreales</taxon>
        <taxon>Hypocreaceae</taxon>
        <taxon>Trichoderma</taxon>
    </lineage>
</organism>
<feature type="domain" description="Aflatoxin regulatory protein" evidence="7">
    <location>
        <begin position="198"/>
        <end position="295"/>
    </location>
</feature>
<evidence type="ECO:0000313" key="9">
    <source>
        <dbReference type="Proteomes" id="UP000008984"/>
    </source>
</evidence>
<dbReference type="InterPro" id="IPR013700">
    <property type="entry name" value="AflR"/>
</dbReference>
<dbReference type="RefSeq" id="XP_006969238.1">
    <property type="nucleotide sequence ID" value="XM_006969176.1"/>
</dbReference>
<reference evidence="8 9" key="1">
    <citation type="journal article" date="2008" name="Nat. Biotechnol.">
        <title>Genome sequencing and analysis of the biomass-degrading fungus Trichoderma reesei (syn. Hypocrea jecorina).</title>
        <authorList>
            <person name="Martinez D."/>
            <person name="Berka R.M."/>
            <person name="Henrissat B."/>
            <person name="Saloheimo M."/>
            <person name="Arvas M."/>
            <person name="Baker S.E."/>
            <person name="Chapman J."/>
            <person name="Chertkov O."/>
            <person name="Coutinho P.M."/>
            <person name="Cullen D."/>
            <person name="Danchin E.G."/>
            <person name="Grigoriev I.V."/>
            <person name="Harris P."/>
            <person name="Jackson M."/>
            <person name="Kubicek C.P."/>
            <person name="Han C.S."/>
            <person name="Ho I."/>
            <person name="Larrondo L.F."/>
            <person name="de Leon A.L."/>
            <person name="Magnuson J.K."/>
            <person name="Merino S."/>
            <person name="Misra M."/>
            <person name="Nelson B."/>
            <person name="Putnam N."/>
            <person name="Robbertse B."/>
            <person name="Salamov A.A."/>
            <person name="Schmoll M."/>
            <person name="Terry A."/>
            <person name="Thayer N."/>
            <person name="Westerholm-Parvinen A."/>
            <person name="Schoch C.L."/>
            <person name="Yao J."/>
            <person name="Barabote R."/>
            <person name="Nelson M.A."/>
            <person name="Detter C."/>
            <person name="Bruce D."/>
            <person name="Kuske C.R."/>
            <person name="Xie G."/>
            <person name="Richardson P."/>
            <person name="Rokhsar D.S."/>
            <person name="Lucas S.M."/>
            <person name="Rubin E.M."/>
            <person name="Dunn-Coleman N."/>
            <person name="Ward M."/>
            <person name="Brettin T.S."/>
        </authorList>
    </citation>
    <scope>NUCLEOTIDE SEQUENCE [LARGE SCALE GENOMIC DNA]</scope>
    <source>
        <strain evidence="8 9">QM6a</strain>
    </source>
</reference>
<name>G0RVB0_HYPJQ</name>
<feature type="region of interest" description="Disordered" evidence="6">
    <location>
        <begin position="395"/>
        <end position="415"/>
    </location>
</feature>
<evidence type="ECO:0000313" key="8">
    <source>
        <dbReference type="EMBL" id="EGR44832.1"/>
    </source>
</evidence>
<feature type="compositionally biased region" description="Basic and acidic residues" evidence="6">
    <location>
        <begin position="395"/>
        <end position="404"/>
    </location>
</feature>
<protein>
    <submittedName>
        <fullName evidence="8">Predicted protein</fullName>
    </submittedName>
</protein>
<keyword evidence="2" id="KW-0805">Transcription regulation</keyword>
<dbReference type="eggNOG" id="ENOG502SQ7X">
    <property type="taxonomic scope" value="Eukaryota"/>
</dbReference>
<accession>G0RVB0</accession>
<dbReference type="HOGENOM" id="CLU_054973_0_0_1"/>
<dbReference type="Pfam" id="PF08493">
    <property type="entry name" value="AflR"/>
    <property type="match status" value="1"/>
</dbReference>
<dbReference type="GO" id="GO:0006355">
    <property type="term" value="P:regulation of DNA-templated transcription"/>
    <property type="evidence" value="ECO:0007669"/>
    <property type="project" value="InterPro"/>
</dbReference>
<evidence type="ECO:0000256" key="5">
    <source>
        <dbReference type="ARBA" id="ARBA00023242"/>
    </source>
</evidence>
<keyword evidence="1" id="KW-0479">Metal-binding</keyword>
<dbReference type="GO" id="GO:0003677">
    <property type="term" value="F:DNA binding"/>
    <property type="evidence" value="ECO:0007669"/>
    <property type="project" value="UniProtKB-KW"/>
</dbReference>
<dbReference type="OrthoDB" id="2740448at2759"/>
<evidence type="ECO:0000256" key="4">
    <source>
        <dbReference type="ARBA" id="ARBA00023163"/>
    </source>
</evidence>
<dbReference type="GO" id="GO:0005634">
    <property type="term" value="C:nucleus"/>
    <property type="evidence" value="ECO:0007669"/>
    <property type="project" value="InterPro"/>
</dbReference>
<dbReference type="KEGG" id="tre:TRIREDRAFT_111739"/>
<proteinExistence type="predicted"/>
<dbReference type="GO" id="GO:0045122">
    <property type="term" value="P:aflatoxin biosynthetic process"/>
    <property type="evidence" value="ECO:0007669"/>
    <property type="project" value="InterPro"/>
</dbReference>
<evidence type="ECO:0000256" key="2">
    <source>
        <dbReference type="ARBA" id="ARBA00023015"/>
    </source>
</evidence>
<evidence type="ECO:0000256" key="3">
    <source>
        <dbReference type="ARBA" id="ARBA00023125"/>
    </source>
</evidence>
<keyword evidence="4" id="KW-0804">Transcription</keyword>
<sequence>MSKEYTSNAPRHCVIYIALVLPKDPSGVLVTFYGHGEENGAGDVHIGNVSASRLATISRSERVLYENDDVGRRDEEVILIGLRPAMTMYADLPIPPQMDTADAYERGTSLPPPDASMDDFLDVESFVTSVAELLTPPDLEAFNFESKDLSPKWLNDVFSITPRSTTELVPPSTAEISDTTSLPRATCSEIHKCRNPQGLCLSLATGLLKSMHSCSPSCLLGLGMGSQHGEPPLSRAVDNVLSTNYEALRAIRGFLRCPCYASPQLQLLVTVMCAEAIAWYWRIIDTYGSRCGSTSMDGSVQLAERVEMSRRSFFIGDQCLESRLEASLIGQVVASRLQELEDLIGDISWNTEQSAAATSEPRGHPMYSAVHIRMDAFLNTQLTAVRRELLKLRDDAQGHQEENSGQRYAHGSASR</sequence>
<keyword evidence="5" id="KW-0539">Nucleus</keyword>
<keyword evidence="3" id="KW-0238">DNA-binding</keyword>
<dbReference type="AlphaFoldDB" id="G0RVB0"/>
<evidence type="ECO:0000256" key="1">
    <source>
        <dbReference type="ARBA" id="ARBA00022723"/>
    </source>
</evidence>
<evidence type="ECO:0000259" key="7">
    <source>
        <dbReference type="Pfam" id="PF08493"/>
    </source>
</evidence>
<evidence type="ECO:0000256" key="6">
    <source>
        <dbReference type="SAM" id="MobiDB-lite"/>
    </source>
</evidence>
<keyword evidence="9" id="KW-1185">Reference proteome</keyword>
<dbReference type="GeneID" id="18482395"/>
<dbReference type="Proteomes" id="UP000008984">
    <property type="component" value="Unassembled WGS sequence"/>
</dbReference>
<gene>
    <name evidence="8" type="ORF">TRIREDRAFT_111739</name>
</gene>
<dbReference type="VEuPathDB" id="FungiDB:TRIREDRAFT_111739"/>
<dbReference type="GO" id="GO:0046872">
    <property type="term" value="F:metal ion binding"/>
    <property type="evidence" value="ECO:0007669"/>
    <property type="project" value="UniProtKB-KW"/>
</dbReference>
<dbReference type="EMBL" id="GL985084">
    <property type="protein sequence ID" value="EGR44832.1"/>
    <property type="molecule type" value="Genomic_DNA"/>
</dbReference>